<dbReference type="GO" id="GO:0005886">
    <property type="term" value="C:plasma membrane"/>
    <property type="evidence" value="ECO:0007669"/>
    <property type="project" value="UniProtKB-SubCell"/>
</dbReference>
<evidence type="ECO:0000256" key="18">
    <source>
        <dbReference type="SAM" id="Phobius"/>
    </source>
</evidence>
<keyword evidence="12 17" id="KW-0186">Copper</keyword>
<feature type="transmembrane region" description="Helical" evidence="18">
    <location>
        <begin position="76"/>
        <end position="98"/>
    </location>
</feature>
<evidence type="ECO:0000256" key="15">
    <source>
        <dbReference type="PROSITE-ProRule" id="PRU00433"/>
    </source>
</evidence>
<keyword evidence="3 16" id="KW-0813">Transport</keyword>
<dbReference type="SUPFAM" id="SSF81464">
    <property type="entry name" value="Cytochrome c oxidase subunit II-like, transmembrane region"/>
    <property type="match status" value="1"/>
</dbReference>
<evidence type="ECO:0000256" key="1">
    <source>
        <dbReference type="ARBA" id="ARBA00004141"/>
    </source>
</evidence>
<keyword evidence="8" id="KW-1278">Translocase</keyword>
<dbReference type="GO" id="GO:0042773">
    <property type="term" value="P:ATP synthesis coupled electron transport"/>
    <property type="evidence" value="ECO:0007669"/>
    <property type="project" value="TreeGrafter"/>
</dbReference>
<dbReference type="SUPFAM" id="SSF49503">
    <property type="entry name" value="Cupredoxins"/>
    <property type="match status" value="1"/>
</dbReference>
<keyword evidence="10 18" id="KW-1133">Transmembrane helix</keyword>
<keyword evidence="23" id="KW-1185">Reference proteome</keyword>
<evidence type="ECO:0000256" key="17">
    <source>
        <dbReference type="RuleBase" id="RU004024"/>
    </source>
</evidence>
<reference evidence="22 23" key="1">
    <citation type="journal article" date="2013" name="ISME J.">
        <title>By their genes ye shall know them: genomic signatures of predatory bacteria.</title>
        <authorList>
            <person name="Pasternak Z."/>
            <person name="Pietrokovski S."/>
            <person name="Rotem O."/>
            <person name="Gophna U."/>
            <person name="Lurie-Weinberger M.N."/>
            <person name="Jurkevitch E."/>
        </authorList>
    </citation>
    <scope>NUCLEOTIDE SEQUENCE [LARGE SCALE GENOMIC DNA]</scope>
    <source>
        <strain evidence="22 23">JSS</strain>
    </source>
</reference>
<name>M4V651_9BACT</name>
<dbReference type="Gene3D" id="1.10.760.10">
    <property type="entry name" value="Cytochrome c-like domain"/>
    <property type="match status" value="1"/>
</dbReference>
<comment type="cofactor">
    <cofactor evidence="17">
        <name>Cu cation</name>
        <dbReference type="ChEBI" id="CHEBI:23378"/>
    </cofactor>
    <text evidence="17">Binds a copper A center.</text>
</comment>
<feature type="domain" description="Cytochrome oxidase subunit II transmembrane region profile" evidence="20">
    <location>
        <begin position="8"/>
        <end position="105"/>
    </location>
</feature>
<dbReference type="PROSITE" id="PS51007">
    <property type="entry name" value="CYTC"/>
    <property type="match status" value="1"/>
</dbReference>
<keyword evidence="4 15" id="KW-0349">Heme</keyword>
<dbReference type="InterPro" id="IPR045187">
    <property type="entry name" value="CcO_II"/>
</dbReference>
<dbReference type="EC" id="7.1.1.9" evidence="17"/>
<dbReference type="Pfam" id="PF00116">
    <property type="entry name" value="COX2"/>
    <property type="match status" value="1"/>
</dbReference>
<dbReference type="NCBIfam" id="TIGR02866">
    <property type="entry name" value="CoxB"/>
    <property type="match status" value="1"/>
</dbReference>
<dbReference type="InterPro" id="IPR011759">
    <property type="entry name" value="Cyt_c_oxidase_su2_TM_dom"/>
</dbReference>
<evidence type="ECO:0000259" key="19">
    <source>
        <dbReference type="PROSITE" id="PS50857"/>
    </source>
</evidence>
<evidence type="ECO:0000256" key="6">
    <source>
        <dbReference type="ARBA" id="ARBA00022692"/>
    </source>
</evidence>
<dbReference type="eggNOG" id="COG2010">
    <property type="taxonomic scope" value="Bacteria"/>
</dbReference>
<keyword evidence="7 15" id="KW-0479">Metal-binding</keyword>
<evidence type="ECO:0000256" key="4">
    <source>
        <dbReference type="ARBA" id="ARBA00022617"/>
    </source>
</evidence>
<dbReference type="KEGG" id="bex:A11Q_448"/>
<feature type="transmembrane region" description="Helical" evidence="18">
    <location>
        <begin position="31"/>
        <end position="55"/>
    </location>
</feature>
<evidence type="ECO:0000313" key="22">
    <source>
        <dbReference type="EMBL" id="AGH94668.1"/>
    </source>
</evidence>
<dbReference type="Pfam" id="PF00034">
    <property type="entry name" value="Cytochrom_C"/>
    <property type="match status" value="1"/>
</dbReference>
<dbReference type="EMBL" id="CP003537">
    <property type="protein sequence ID" value="AGH94668.1"/>
    <property type="molecule type" value="Genomic_DNA"/>
</dbReference>
<dbReference type="PANTHER" id="PTHR22888:SF9">
    <property type="entry name" value="CYTOCHROME C OXIDASE SUBUNIT 2"/>
    <property type="match status" value="1"/>
</dbReference>
<proteinExistence type="inferred from homology"/>
<sequence>MAIWMLLMNKAMAGSFMPEQGTQIAKQVDNLYGFLLVVSFISCAILIGGMIYFVLKYKRKSAHDKTAYITHDTRLEVLWSAIPLIIFLVVFAWGWVLYHDMRKMPENALEIMVMGRQWSWTAEYKNGVKSSEIVVPVGKDVKLILGSEDVIHSFFVPSFRIKQDAVPGRYTSLWFNATKLGEFHVFCTEYCGTSHAAMITRLKVVTQEEFDKWLIEESEVGLLPIAERGAKYFQTRACASCHNVDNPAAKIGPSLYQRWGKEAHLSNGTTVPFDENYVRESMMLPQAQLAAGFSAPSPMPSYQGQLSESELAAIIEYIKGLN</sequence>
<evidence type="ECO:0000256" key="9">
    <source>
        <dbReference type="ARBA" id="ARBA00022982"/>
    </source>
</evidence>
<dbReference type="PROSITE" id="PS50999">
    <property type="entry name" value="COX2_TM"/>
    <property type="match status" value="1"/>
</dbReference>
<evidence type="ECO:0000256" key="2">
    <source>
        <dbReference type="ARBA" id="ARBA00007866"/>
    </source>
</evidence>
<dbReference type="Gene3D" id="2.60.40.420">
    <property type="entry name" value="Cupredoxins - blue copper proteins"/>
    <property type="match status" value="1"/>
</dbReference>
<dbReference type="GO" id="GO:0004129">
    <property type="term" value="F:cytochrome-c oxidase activity"/>
    <property type="evidence" value="ECO:0007669"/>
    <property type="project" value="UniProtKB-EC"/>
</dbReference>
<gene>
    <name evidence="22" type="ORF">A11Q_448</name>
</gene>
<evidence type="ECO:0000313" key="23">
    <source>
        <dbReference type="Proteomes" id="UP000012040"/>
    </source>
</evidence>
<evidence type="ECO:0000256" key="12">
    <source>
        <dbReference type="ARBA" id="ARBA00023008"/>
    </source>
</evidence>
<dbReference type="InterPro" id="IPR009056">
    <property type="entry name" value="Cyt_c-like_dom"/>
</dbReference>
<dbReference type="Gene3D" id="1.10.287.90">
    <property type="match status" value="1"/>
</dbReference>
<dbReference type="Proteomes" id="UP000012040">
    <property type="component" value="Chromosome"/>
</dbReference>
<keyword evidence="5 16" id="KW-0679">Respiratory chain</keyword>
<dbReference type="AlphaFoldDB" id="M4V651"/>
<dbReference type="GO" id="GO:0005507">
    <property type="term" value="F:copper ion binding"/>
    <property type="evidence" value="ECO:0007669"/>
    <property type="project" value="InterPro"/>
</dbReference>
<dbReference type="HOGENOM" id="CLU_036876_1_0_7"/>
<dbReference type="GO" id="GO:0016491">
    <property type="term" value="F:oxidoreductase activity"/>
    <property type="evidence" value="ECO:0007669"/>
    <property type="project" value="InterPro"/>
</dbReference>
<dbReference type="InterPro" id="IPR036257">
    <property type="entry name" value="Cyt_c_oxidase_su2_TM_sf"/>
</dbReference>
<dbReference type="InterPro" id="IPR036909">
    <property type="entry name" value="Cyt_c-like_dom_sf"/>
</dbReference>
<evidence type="ECO:0000256" key="14">
    <source>
        <dbReference type="ARBA" id="ARBA00024688"/>
    </source>
</evidence>
<dbReference type="PROSITE" id="PS50857">
    <property type="entry name" value="COX2_CUA"/>
    <property type="match status" value="1"/>
</dbReference>
<dbReference type="PROSITE" id="PS00078">
    <property type="entry name" value="COX2"/>
    <property type="match status" value="1"/>
</dbReference>
<evidence type="ECO:0000256" key="10">
    <source>
        <dbReference type="ARBA" id="ARBA00022989"/>
    </source>
</evidence>
<evidence type="ECO:0000256" key="16">
    <source>
        <dbReference type="RuleBase" id="RU000456"/>
    </source>
</evidence>
<comment type="similarity">
    <text evidence="2 16">Belongs to the cytochrome c oxidase subunit 2 family.</text>
</comment>
<dbReference type="SUPFAM" id="SSF46626">
    <property type="entry name" value="Cytochrome c"/>
    <property type="match status" value="1"/>
</dbReference>
<feature type="domain" description="Cytochrome oxidase subunit II copper A binding" evidence="19">
    <location>
        <begin position="106"/>
        <end position="216"/>
    </location>
</feature>
<accession>M4V651</accession>
<evidence type="ECO:0000259" key="20">
    <source>
        <dbReference type="PROSITE" id="PS50999"/>
    </source>
</evidence>
<dbReference type="InterPro" id="IPR008972">
    <property type="entry name" value="Cupredoxin"/>
</dbReference>
<dbReference type="InterPro" id="IPR002429">
    <property type="entry name" value="CcO_II-like_C"/>
</dbReference>
<dbReference type="PANTHER" id="PTHR22888">
    <property type="entry name" value="CYTOCHROME C OXIDASE, SUBUNIT II"/>
    <property type="match status" value="1"/>
</dbReference>
<dbReference type="Pfam" id="PF02790">
    <property type="entry name" value="COX2_TM"/>
    <property type="match status" value="1"/>
</dbReference>
<evidence type="ECO:0000256" key="5">
    <source>
        <dbReference type="ARBA" id="ARBA00022660"/>
    </source>
</evidence>
<keyword evidence="9 16" id="KW-0249">Electron transport</keyword>
<evidence type="ECO:0000256" key="3">
    <source>
        <dbReference type="ARBA" id="ARBA00022448"/>
    </source>
</evidence>
<dbReference type="PATRIC" id="fig|1184267.3.peg.454"/>
<evidence type="ECO:0000256" key="13">
    <source>
        <dbReference type="ARBA" id="ARBA00023136"/>
    </source>
</evidence>
<keyword evidence="6 16" id="KW-0812">Transmembrane</keyword>
<evidence type="ECO:0000256" key="11">
    <source>
        <dbReference type="ARBA" id="ARBA00023004"/>
    </source>
</evidence>
<dbReference type="eggNOG" id="COG1622">
    <property type="taxonomic scope" value="Bacteria"/>
</dbReference>
<comment type="catalytic activity">
    <reaction evidence="17">
        <text>4 Fe(II)-[cytochrome c] + O2 + 8 H(+)(in) = 4 Fe(III)-[cytochrome c] + 2 H2O + 4 H(+)(out)</text>
        <dbReference type="Rhea" id="RHEA:11436"/>
        <dbReference type="Rhea" id="RHEA-COMP:10350"/>
        <dbReference type="Rhea" id="RHEA-COMP:14399"/>
        <dbReference type="ChEBI" id="CHEBI:15377"/>
        <dbReference type="ChEBI" id="CHEBI:15378"/>
        <dbReference type="ChEBI" id="CHEBI:15379"/>
        <dbReference type="ChEBI" id="CHEBI:29033"/>
        <dbReference type="ChEBI" id="CHEBI:29034"/>
        <dbReference type="EC" id="7.1.1.9"/>
    </reaction>
</comment>
<keyword evidence="11 15" id="KW-0408">Iron</keyword>
<organism evidence="22 23">
    <name type="scientific">Pseudobdellovibrio exovorus JSS</name>
    <dbReference type="NCBI Taxonomy" id="1184267"/>
    <lineage>
        <taxon>Bacteria</taxon>
        <taxon>Pseudomonadati</taxon>
        <taxon>Bdellovibrionota</taxon>
        <taxon>Bdellovibrionia</taxon>
        <taxon>Bdellovibrionales</taxon>
        <taxon>Pseudobdellovibrionaceae</taxon>
        <taxon>Pseudobdellovibrio</taxon>
    </lineage>
</organism>
<dbReference type="CDD" id="cd13915">
    <property type="entry name" value="CuRO_HCO_II_like_2"/>
    <property type="match status" value="1"/>
</dbReference>
<dbReference type="STRING" id="1184267.A11Q_448"/>
<dbReference type="InterPro" id="IPR001505">
    <property type="entry name" value="Copper_CuA"/>
</dbReference>
<evidence type="ECO:0000259" key="21">
    <source>
        <dbReference type="PROSITE" id="PS51007"/>
    </source>
</evidence>
<comment type="subcellular location">
    <subcellularLocation>
        <location evidence="16">Cell membrane</location>
        <topology evidence="16">Multi-pass membrane protein</topology>
    </subcellularLocation>
    <subcellularLocation>
        <location evidence="1">Membrane</location>
        <topology evidence="1">Multi-pass membrane protein</topology>
    </subcellularLocation>
</comment>
<keyword evidence="13 18" id="KW-0472">Membrane</keyword>
<protein>
    <recommendedName>
        <fullName evidence="17">Cytochrome c oxidase subunit 2</fullName>
        <ecNumber evidence="17">7.1.1.9</ecNumber>
    </recommendedName>
</protein>
<evidence type="ECO:0000256" key="7">
    <source>
        <dbReference type="ARBA" id="ARBA00022723"/>
    </source>
</evidence>
<comment type="function">
    <text evidence="14 17">Subunits I and II form the functional core of the enzyme complex. Electrons originating in cytochrome c are transferred via heme a and Cu(A) to the binuclear center formed by heme a3 and Cu(B).</text>
</comment>
<evidence type="ECO:0000256" key="8">
    <source>
        <dbReference type="ARBA" id="ARBA00022967"/>
    </source>
</evidence>
<dbReference type="GO" id="GO:0020037">
    <property type="term" value="F:heme binding"/>
    <property type="evidence" value="ECO:0007669"/>
    <property type="project" value="InterPro"/>
</dbReference>
<feature type="domain" description="Cytochrome c" evidence="21">
    <location>
        <begin position="224"/>
        <end position="322"/>
    </location>
</feature>
<dbReference type="InterPro" id="IPR014222">
    <property type="entry name" value="Cyt_c_oxidase_su2"/>
</dbReference>